<organism evidence="6 7">
    <name type="scientific">Muraenolepis orangiensis</name>
    <name type="common">Patagonian moray cod</name>
    <dbReference type="NCBI Taxonomy" id="630683"/>
    <lineage>
        <taxon>Eukaryota</taxon>
        <taxon>Metazoa</taxon>
        <taxon>Chordata</taxon>
        <taxon>Craniata</taxon>
        <taxon>Vertebrata</taxon>
        <taxon>Euteleostomi</taxon>
        <taxon>Actinopterygii</taxon>
        <taxon>Neopterygii</taxon>
        <taxon>Teleostei</taxon>
        <taxon>Neoteleostei</taxon>
        <taxon>Acanthomorphata</taxon>
        <taxon>Zeiogadaria</taxon>
        <taxon>Gadariae</taxon>
        <taxon>Gadiformes</taxon>
        <taxon>Muraenolepidoidei</taxon>
        <taxon>Muraenolepididae</taxon>
        <taxon>Muraenolepis</taxon>
    </lineage>
</organism>
<dbReference type="Gene3D" id="3.80.10.10">
    <property type="entry name" value="Ribonuclease Inhibitor"/>
    <property type="match status" value="2"/>
</dbReference>
<evidence type="ECO:0000313" key="6">
    <source>
        <dbReference type="EMBL" id="KAJ3606734.1"/>
    </source>
</evidence>
<dbReference type="Proteomes" id="UP001148018">
    <property type="component" value="Unassembled WGS sequence"/>
</dbReference>
<keyword evidence="3" id="KW-0677">Repeat</keyword>
<gene>
    <name evidence="6" type="ORF">NHX12_026253</name>
</gene>
<dbReference type="PANTHER" id="PTHR24369">
    <property type="entry name" value="ANTIGEN BSP, PUTATIVE-RELATED"/>
    <property type="match status" value="1"/>
</dbReference>
<dbReference type="SMART" id="SM00364">
    <property type="entry name" value="LRR_BAC"/>
    <property type="match status" value="4"/>
</dbReference>
<name>A0A9Q0EH15_9TELE</name>
<dbReference type="SMART" id="SM00369">
    <property type="entry name" value="LRR_TYP"/>
    <property type="match status" value="7"/>
</dbReference>
<evidence type="ECO:0000256" key="3">
    <source>
        <dbReference type="ARBA" id="ARBA00022737"/>
    </source>
</evidence>
<keyword evidence="7" id="KW-1185">Reference proteome</keyword>
<keyword evidence="1" id="KW-0433">Leucine-rich repeat</keyword>
<proteinExistence type="predicted"/>
<evidence type="ECO:0000256" key="4">
    <source>
        <dbReference type="ARBA" id="ARBA00023180"/>
    </source>
</evidence>
<dbReference type="InterPro" id="IPR001611">
    <property type="entry name" value="Leu-rich_rpt"/>
</dbReference>
<dbReference type="Pfam" id="PF13855">
    <property type="entry name" value="LRR_8"/>
    <property type="match status" value="3"/>
</dbReference>
<feature type="non-terminal residue" evidence="6">
    <location>
        <position position="498"/>
    </location>
</feature>
<accession>A0A9Q0EH15</accession>
<evidence type="ECO:0000256" key="2">
    <source>
        <dbReference type="ARBA" id="ARBA00022729"/>
    </source>
</evidence>
<evidence type="ECO:0008006" key="8">
    <source>
        <dbReference type="Google" id="ProtNLM"/>
    </source>
</evidence>
<dbReference type="SUPFAM" id="SSF52058">
    <property type="entry name" value="L domain-like"/>
    <property type="match status" value="1"/>
</dbReference>
<dbReference type="FunFam" id="3.80.10.10:FF:000770">
    <property type="entry name" value="Uncharacterized protein"/>
    <property type="match status" value="1"/>
</dbReference>
<keyword evidence="4" id="KW-0325">Glycoprotein</keyword>
<dbReference type="PANTHER" id="PTHR24369:SF157">
    <property type="entry name" value="LRRCT DOMAIN-CONTAINING PROTEIN"/>
    <property type="match status" value="1"/>
</dbReference>
<dbReference type="InterPro" id="IPR032675">
    <property type="entry name" value="LRR_dom_sf"/>
</dbReference>
<dbReference type="GO" id="GO:0005886">
    <property type="term" value="C:plasma membrane"/>
    <property type="evidence" value="ECO:0007669"/>
    <property type="project" value="TreeGrafter"/>
</dbReference>
<comment type="caution">
    <text evidence="6">The sequence shown here is derived from an EMBL/GenBank/DDBJ whole genome shotgun (WGS) entry which is preliminary data.</text>
</comment>
<evidence type="ECO:0000313" key="7">
    <source>
        <dbReference type="Proteomes" id="UP001148018"/>
    </source>
</evidence>
<evidence type="ECO:0000256" key="5">
    <source>
        <dbReference type="SAM" id="SignalP"/>
    </source>
</evidence>
<dbReference type="PRINTS" id="PR00019">
    <property type="entry name" value="LEURICHRPT"/>
</dbReference>
<dbReference type="PROSITE" id="PS51450">
    <property type="entry name" value="LRR"/>
    <property type="match status" value="4"/>
</dbReference>
<dbReference type="InterPro" id="IPR050541">
    <property type="entry name" value="LRR_TM_domain-containing"/>
</dbReference>
<reference evidence="6" key="1">
    <citation type="submission" date="2022-07" db="EMBL/GenBank/DDBJ databases">
        <title>Chromosome-level genome of Muraenolepis orangiensis.</title>
        <authorList>
            <person name="Kim J."/>
        </authorList>
    </citation>
    <scope>NUCLEOTIDE SEQUENCE</scope>
    <source>
        <strain evidence="6">KU_S4_2022</strain>
        <tissue evidence="6">Muscle</tissue>
    </source>
</reference>
<keyword evidence="2 5" id="KW-0732">Signal</keyword>
<dbReference type="OrthoDB" id="1055097at2759"/>
<dbReference type="AlphaFoldDB" id="A0A9Q0EH15"/>
<protein>
    <recommendedName>
        <fullName evidence="8">LRRCT domain-containing protein</fullName>
    </recommendedName>
</protein>
<evidence type="ECO:0000256" key="1">
    <source>
        <dbReference type="ARBA" id="ARBA00022614"/>
    </source>
</evidence>
<sequence length="498" mass="55249">CYAKTRQTFSAKRIIHLLSLTFSLNIAMASRLTLVLLCLTSLWPCALACPPLCKCYARRAEVVCSEVPLTEFPSEGLPADTTMLTIQLTNITTVSERHLNATPLLEGLHLYSNHLQSLPSDLLRGVPRLHTLDLTGNRLVDLPAGVFHHAPLLTLVLKNNRLERVDTEWLSGDSGLTWLDLSGNRLTAIPPGLFKKLPRLESLDISHNRLEKIPAKSLDTLTKLERLNLQKNKLVSLDPLLFHSMTNLTNLYLTDNRLNMLPPSLFQSLGKLKILGLEENQLGHIPPGLLDPLSSLDEEGLDLTGNPWLCNYKTEHLWRWLQKNKGKVFLPEAIRCAKPNPLAGRSVLSFGVNILLGSLLALVDYDYGWRLGVLASLCCPSHCECSLSVWSTGVVCSQSDLSLFPVEGLPITARLTTSSPLNLSVRCGRRPERRAGPGVYLQLYHSNLETLSGRTSSKAFHSSTPWTSLGNRLACLPPNHALHHGPLLQRYCFRTCPT</sequence>
<feature type="signal peptide" evidence="5">
    <location>
        <begin position="1"/>
        <end position="48"/>
    </location>
</feature>
<feature type="chain" id="PRO_5040375731" description="LRRCT domain-containing protein" evidence="5">
    <location>
        <begin position="49"/>
        <end position="498"/>
    </location>
</feature>
<dbReference type="EMBL" id="JANIIK010000042">
    <property type="protein sequence ID" value="KAJ3606734.1"/>
    <property type="molecule type" value="Genomic_DNA"/>
</dbReference>
<dbReference type="InterPro" id="IPR003591">
    <property type="entry name" value="Leu-rich_rpt_typical-subtyp"/>
</dbReference>